<dbReference type="PANTHER" id="PTHR12203">
    <property type="entry name" value="KDEL LYS-ASP-GLU-LEU CONTAINING - RELATED"/>
    <property type="match status" value="1"/>
</dbReference>
<proteinExistence type="predicted"/>
<sequence>MPFQFHSPMATAGRGDSSPSGTQEIFIFRMSNVMYISSQPYRHALLTDVTIHKIAFPKLYTELDRARDHFGPASIHQDQIKIHPDNKPYKHGQLHVLIYNGQMYVINEKKGASNRARGLAGLANLYRAITAVDDPTTIPDVEFILDIEDTPTVGVPEDRVVWSWNRPKTNLNTWVVPDFDGWAFPKSDLGSYISFRERLQFIETPFEDKDPRPVWRGALNNKVRVALMNVTNETDWADVQKLTPDTRMHMAEFCKYQFPIHTEGNTWSGRLRYIHNCNSAPVIHQPLQHQAHYYDLLVHEGPDQNYIKVNNDFSDLQEKIEYYRAHPSEAARIANNSANTFRDQYLTPAAEACYWRRLIRRWAEVQAFKPNAYVDVKQADGSVWKKQRGVDWEVFAHPDSKYPVKFEEDG</sequence>
<comment type="caution">
    <text evidence="2">The sequence shown here is derived from an EMBL/GenBank/DDBJ whole genome shotgun (WGS) entry which is preliminary data.</text>
</comment>
<dbReference type="EMBL" id="JAJVDC020000131">
    <property type="protein sequence ID" value="KAL1622666.1"/>
    <property type="molecule type" value="Genomic_DNA"/>
</dbReference>
<evidence type="ECO:0000313" key="2">
    <source>
        <dbReference type="EMBL" id="KAL1622666.1"/>
    </source>
</evidence>
<dbReference type="SMART" id="SM00672">
    <property type="entry name" value="CAP10"/>
    <property type="match status" value="1"/>
</dbReference>
<dbReference type="InterPro" id="IPR006598">
    <property type="entry name" value="CAP10"/>
</dbReference>
<evidence type="ECO:0000259" key="1">
    <source>
        <dbReference type="SMART" id="SM00672"/>
    </source>
</evidence>
<evidence type="ECO:0000313" key="3">
    <source>
        <dbReference type="Proteomes" id="UP001521116"/>
    </source>
</evidence>
<protein>
    <recommendedName>
        <fullName evidence="1">Glycosyl transferase CAP10 domain-containing protein</fullName>
    </recommendedName>
</protein>
<dbReference type="Proteomes" id="UP001521116">
    <property type="component" value="Unassembled WGS sequence"/>
</dbReference>
<dbReference type="InterPro" id="IPR051091">
    <property type="entry name" value="O-Glucosyltr/Glycosyltrsf_90"/>
</dbReference>
<accession>A0ABR3SL33</accession>
<reference evidence="2 3" key="1">
    <citation type="submission" date="2024-02" db="EMBL/GenBank/DDBJ databases">
        <title>De novo assembly and annotation of 12 fungi associated with fruit tree decline syndrome in Ontario, Canada.</title>
        <authorList>
            <person name="Sulman M."/>
            <person name="Ellouze W."/>
            <person name="Ilyukhin E."/>
        </authorList>
    </citation>
    <scope>NUCLEOTIDE SEQUENCE [LARGE SCALE GENOMIC DNA]</scope>
    <source>
        <strain evidence="2 3">M1-105</strain>
    </source>
</reference>
<gene>
    <name evidence="2" type="ORF">SLS56_008648</name>
</gene>
<dbReference type="PANTHER" id="PTHR12203:SF107">
    <property type="entry name" value="GLYCOSYL TRANSFERASE CAP10 DOMAIN-CONTAINING PROTEIN"/>
    <property type="match status" value="1"/>
</dbReference>
<name>A0ABR3SL33_9PEZI</name>
<organism evidence="2 3">
    <name type="scientific">Neofusicoccum ribis</name>
    <dbReference type="NCBI Taxonomy" id="45134"/>
    <lineage>
        <taxon>Eukaryota</taxon>
        <taxon>Fungi</taxon>
        <taxon>Dikarya</taxon>
        <taxon>Ascomycota</taxon>
        <taxon>Pezizomycotina</taxon>
        <taxon>Dothideomycetes</taxon>
        <taxon>Dothideomycetes incertae sedis</taxon>
        <taxon>Botryosphaeriales</taxon>
        <taxon>Botryosphaeriaceae</taxon>
        <taxon>Neofusicoccum</taxon>
    </lineage>
</organism>
<keyword evidence="3" id="KW-1185">Reference proteome</keyword>
<dbReference type="Pfam" id="PF05686">
    <property type="entry name" value="Glyco_transf_90"/>
    <property type="match status" value="1"/>
</dbReference>
<feature type="domain" description="Glycosyl transferase CAP10" evidence="1">
    <location>
        <begin position="137"/>
        <end position="369"/>
    </location>
</feature>